<evidence type="ECO:0000313" key="7">
    <source>
        <dbReference type="EMBL" id="NYJ02794.1"/>
    </source>
</evidence>
<evidence type="ECO:0000256" key="6">
    <source>
        <dbReference type="SAM" id="Phobius"/>
    </source>
</evidence>
<reference evidence="7 8" key="1">
    <citation type="submission" date="2020-07" db="EMBL/GenBank/DDBJ databases">
        <title>Sequencing the genomes of 1000 actinobacteria strains.</title>
        <authorList>
            <person name="Klenk H.-P."/>
        </authorList>
    </citation>
    <scope>NUCLEOTIDE SEQUENCE [LARGE SCALE GENOMIC DNA]</scope>
    <source>
        <strain evidence="7 8">DSM 103833</strain>
    </source>
</reference>
<keyword evidence="8" id="KW-1185">Reference proteome</keyword>
<keyword evidence="3 6" id="KW-1133">Transmembrane helix</keyword>
<dbReference type="AlphaFoldDB" id="A0A853C5P1"/>
<comment type="subcellular location">
    <subcellularLocation>
        <location evidence="1">Membrane</location>
        <topology evidence="1">Multi-pass membrane protein</topology>
    </subcellularLocation>
</comment>
<feature type="region of interest" description="Disordered" evidence="5">
    <location>
        <begin position="1"/>
        <end position="105"/>
    </location>
</feature>
<feature type="transmembrane region" description="Helical" evidence="6">
    <location>
        <begin position="277"/>
        <end position="296"/>
    </location>
</feature>
<keyword evidence="2 6" id="KW-0812">Transmembrane</keyword>
<accession>A0A853C5P1</accession>
<feature type="compositionally biased region" description="Acidic residues" evidence="5">
    <location>
        <begin position="45"/>
        <end position="64"/>
    </location>
</feature>
<feature type="transmembrane region" description="Helical" evidence="6">
    <location>
        <begin position="316"/>
        <end position="339"/>
    </location>
</feature>
<gene>
    <name evidence="7" type="ORF">HNR19_003492</name>
</gene>
<feature type="compositionally biased region" description="Low complexity" evidence="5">
    <location>
        <begin position="131"/>
        <end position="143"/>
    </location>
</feature>
<dbReference type="Proteomes" id="UP000530424">
    <property type="component" value="Unassembled WGS sequence"/>
</dbReference>
<feature type="transmembrane region" description="Helical" evidence="6">
    <location>
        <begin position="239"/>
        <end position="265"/>
    </location>
</feature>
<protein>
    <submittedName>
        <fullName evidence="7">4-hydroxybenzoate polyprenyltransferase</fullName>
    </submittedName>
</protein>
<evidence type="ECO:0000256" key="1">
    <source>
        <dbReference type="ARBA" id="ARBA00004141"/>
    </source>
</evidence>
<name>A0A853C5P1_9ACTN</name>
<dbReference type="RefSeq" id="WP_179669113.1">
    <property type="nucleotide sequence ID" value="NZ_JACCFP010000001.1"/>
</dbReference>
<dbReference type="Gene3D" id="1.10.357.140">
    <property type="entry name" value="UbiA prenyltransferase"/>
    <property type="match status" value="1"/>
</dbReference>
<dbReference type="InterPro" id="IPR044878">
    <property type="entry name" value="UbiA_sf"/>
</dbReference>
<dbReference type="EMBL" id="JACCFP010000001">
    <property type="protein sequence ID" value="NYJ02794.1"/>
    <property type="molecule type" value="Genomic_DNA"/>
</dbReference>
<feature type="region of interest" description="Disordered" evidence="5">
    <location>
        <begin position="118"/>
        <end position="143"/>
    </location>
</feature>
<evidence type="ECO:0000256" key="2">
    <source>
        <dbReference type="ARBA" id="ARBA00022692"/>
    </source>
</evidence>
<comment type="caution">
    <text evidence="7">The sequence shown here is derived from an EMBL/GenBank/DDBJ whole genome shotgun (WGS) entry which is preliminary data.</text>
</comment>
<keyword evidence="4 6" id="KW-0472">Membrane</keyword>
<evidence type="ECO:0000256" key="5">
    <source>
        <dbReference type="SAM" id="MobiDB-lite"/>
    </source>
</evidence>
<dbReference type="GO" id="GO:0016765">
    <property type="term" value="F:transferase activity, transferring alkyl or aryl (other than methyl) groups"/>
    <property type="evidence" value="ECO:0007669"/>
    <property type="project" value="InterPro"/>
</dbReference>
<organism evidence="7 8">
    <name type="scientific">Nocardioides thalensis</name>
    <dbReference type="NCBI Taxonomy" id="1914755"/>
    <lineage>
        <taxon>Bacteria</taxon>
        <taxon>Bacillati</taxon>
        <taxon>Actinomycetota</taxon>
        <taxon>Actinomycetes</taxon>
        <taxon>Propionibacteriales</taxon>
        <taxon>Nocardioidaceae</taxon>
        <taxon>Nocardioides</taxon>
    </lineage>
</organism>
<proteinExistence type="predicted"/>
<dbReference type="GO" id="GO:0016020">
    <property type="term" value="C:membrane"/>
    <property type="evidence" value="ECO:0007669"/>
    <property type="project" value="UniProtKB-SubCell"/>
</dbReference>
<keyword evidence="7" id="KW-0808">Transferase</keyword>
<dbReference type="InterPro" id="IPR000537">
    <property type="entry name" value="UbiA_prenyltransferase"/>
</dbReference>
<feature type="compositionally biased region" description="Low complexity" evidence="5">
    <location>
        <begin position="65"/>
        <end position="77"/>
    </location>
</feature>
<dbReference type="Pfam" id="PF01040">
    <property type="entry name" value="UbiA"/>
    <property type="match status" value="1"/>
</dbReference>
<feature type="transmembrane region" description="Helical" evidence="6">
    <location>
        <begin position="360"/>
        <end position="382"/>
    </location>
</feature>
<sequence length="388" mass="40430">MVDLQRWRRRGGAGEGDDPAGEDDTSRFAPITADEWSGLARGEAPADDPDGAEEPADLPDDADDAPAAGGAMSAGPDPTDHAADEDLEDPYDEGYAGDPADDLDAEPEDAYAETLVLDGDRDDDGAGGAGATTAAAAVPSGATATRGGIGDRFSLREWTPLLLLQSSHPKQAIITALSLAGVAILTGRSPKEVGVIAVTVLVGQAILGWHNDVVDRRHDRDNNIAGKPVADGRLDPGTVWYAIIAAFWVLLPLAVTTGLTAGCIYMGSVAVGMLGNVLFRTGFLSFWSWVVSFGMLPAYLSYGGWGGQAEGDPPEVSIVVLAALLGIGVHFTRSVWGLVADHAEGWTYLPLKLGLKLGATRLLMLSSVYTAVIVVLLAVFGARDGLTR</sequence>
<evidence type="ECO:0000256" key="4">
    <source>
        <dbReference type="ARBA" id="ARBA00023136"/>
    </source>
</evidence>
<evidence type="ECO:0000313" key="8">
    <source>
        <dbReference type="Proteomes" id="UP000530424"/>
    </source>
</evidence>
<evidence type="ECO:0000256" key="3">
    <source>
        <dbReference type="ARBA" id="ARBA00022989"/>
    </source>
</evidence>